<keyword evidence="3" id="KW-0408">Iron</keyword>
<sequence length="928" mass="102161">MNEVSRVDIILVHRFFSTLLRDEVAKDALISIASRTFETQASVEKEGSALGSSILRLMACSRDKDILGRHAGLRYEYADLFLNAGSNPVFPYESVHRGKAPVVQQQAVFDLRAKLRAFGVHVDPEFRDLEDHIAVELDLCAHLLEQGDMDGYASFLSETLLPWGQLFCEQLASCAQDPWYRELGLACGAFLDCAHLALEAPDAAGDCAALAEGLRQAAFPFGASLILPGAIDAREDREIPTHCYTCGALCGMTAKVKDGILTGVAGLQGDPKSGGRLCPKGGASPKHVYSAYRLKTPLIRENGRFRKAGWDEALDLVASRLASVPEGKLAYFRGNDFANFVHEAFFEHLGCPKGTHRTMCDNSSRMANEHNLNDKRPWINYDESDYIILFGNNELATSYGQRKTAAFKKALDRGAKLVVFDPRKSETAAKATEWLAIVPGTDGAAAMGMAYVIITEDLYDKRFVADWTTGFEQFRARVVGEEDGVARTPEWAEAICGIPAETLARVAREFAGAGAKGVLSWTGLAQTPNAHWATAAIQALNGLCGTFDAPGGPSLPFKRKLGSAWRDGQKKPEKKAAPKVDSFGLWSGWSPANFEDQVRDGRIRALFSYWADPVLTWGNSESVARGLEKLDFCVTVDAFMCNTALYSDVVLPDSTWLEQQQVKPDWLYEAFLSYFAEVVPPMYDSWPMYRIIEGLAQRMGVTDAVPWKNMEEAFANQMRDLPWSFEELREKGFILTDAAEYHKYRKWESINPPAGYGSSGSSRTGKYNFLNPVSAEKGVDPLPDFKSIEQDLLPDAEYPFLFGNIRLLQHEHCSTFNNYQLMKLRKTNTLLINTADAAKHGISSGDLVQLSSPWGVTRIKADVTDDIRPGVLAAAGGYGHVRGLEGDPKYPDMGGVNVPGALMPPNRTESTGGTPLLKYIKTRVERAA</sequence>
<dbReference type="Pfam" id="PF02613">
    <property type="entry name" value="Nitrate_red_del"/>
    <property type="match status" value="1"/>
</dbReference>
<dbReference type="GO" id="GO:0051536">
    <property type="term" value="F:iron-sulfur cluster binding"/>
    <property type="evidence" value="ECO:0007669"/>
    <property type="project" value="UniProtKB-KW"/>
</dbReference>
<protein>
    <submittedName>
        <fullName evidence="6">Thiosulfate reductase / polysulfide reductase chain A</fullName>
    </submittedName>
</protein>
<dbReference type="GO" id="GO:0046872">
    <property type="term" value="F:metal ion binding"/>
    <property type="evidence" value="ECO:0007669"/>
    <property type="project" value="UniProtKB-KW"/>
</dbReference>
<dbReference type="Gene3D" id="1.10.3480.10">
    <property type="entry name" value="TorD-like"/>
    <property type="match status" value="1"/>
</dbReference>
<dbReference type="InterPro" id="IPR050612">
    <property type="entry name" value="Prok_Mopterin_Oxidored"/>
</dbReference>
<dbReference type="AlphaFoldDB" id="A0A1I4AC78"/>
<evidence type="ECO:0000256" key="3">
    <source>
        <dbReference type="ARBA" id="ARBA00023004"/>
    </source>
</evidence>
<dbReference type="InterPro" id="IPR006656">
    <property type="entry name" value="Mopterin_OxRdtase"/>
</dbReference>
<dbReference type="Pfam" id="PF01568">
    <property type="entry name" value="Molydop_binding"/>
    <property type="match status" value="1"/>
</dbReference>
<evidence type="ECO:0000313" key="6">
    <source>
        <dbReference type="EMBL" id="SFK53406.1"/>
    </source>
</evidence>
<dbReference type="Gene3D" id="2.40.40.20">
    <property type="match status" value="1"/>
</dbReference>
<gene>
    <name evidence="6" type="ORF">SAMN04488082_13211</name>
</gene>
<proteinExistence type="inferred from homology"/>
<evidence type="ECO:0000313" key="7">
    <source>
        <dbReference type="Proteomes" id="UP000198635"/>
    </source>
</evidence>
<dbReference type="SUPFAM" id="SSF50692">
    <property type="entry name" value="ADC-like"/>
    <property type="match status" value="1"/>
</dbReference>
<dbReference type="Gene3D" id="2.20.25.90">
    <property type="entry name" value="ADC-like domains"/>
    <property type="match status" value="1"/>
</dbReference>
<dbReference type="PANTHER" id="PTHR43742">
    <property type="entry name" value="TRIMETHYLAMINE-N-OXIDE REDUCTASE"/>
    <property type="match status" value="1"/>
</dbReference>
<accession>A0A1I4AC78</accession>
<dbReference type="SMART" id="SM00926">
    <property type="entry name" value="Molybdop_Fe4S4"/>
    <property type="match status" value="1"/>
</dbReference>
<dbReference type="SUPFAM" id="SSF53706">
    <property type="entry name" value="Formate dehydrogenase/DMSO reductase, domains 1-3"/>
    <property type="match status" value="1"/>
</dbReference>
<dbReference type="Gene3D" id="3.30.2070.10">
    <property type="entry name" value="Formate dehydrogenase/DMSO reductase"/>
    <property type="match status" value="1"/>
</dbReference>
<keyword evidence="4" id="KW-0411">Iron-sulfur</keyword>
<evidence type="ECO:0000256" key="1">
    <source>
        <dbReference type="ARBA" id="ARBA00010312"/>
    </source>
</evidence>
<dbReference type="SUPFAM" id="SSF89155">
    <property type="entry name" value="TorD-like"/>
    <property type="match status" value="1"/>
</dbReference>
<dbReference type="CDD" id="cd02775">
    <property type="entry name" value="MopB_CT"/>
    <property type="match status" value="1"/>
</dbReference>
<dbReference type="STRING" id="52560.SAMN04488082_13211"/>
<keyword evidence="2" id="KW-0479">Metal-binding</keyword>
<name>A0A1I4AC78_9BACT</name>
<reference evidence="7" key="1">
    <citation type="submission" date="2016-10" db="EMBL/GenBank/DDBJ databases">
        <authorList>
            <person name="Varghese N."/>
            <person name="Submissions S."/>
        </authorList>
    </citation>
    <scope>NUCLEOTIDE SEQUENCE [LARGE SCALE GENOMIC DNA]</scope>
    <source>
        <strain evidence="7">DSM 5918</strain>
    </source>
</reference>
<dbReference type="InterPro" id="IPR009010">
    <property type="entry name" value="Asp_de-COase-like_dom_sf"/>
</dbReference>
<dbReference type="EMBL" id="FORX01000032">
    <property type="protein sequence ID" value="SFK53406.1"/>
    <property type="molecule type" value="Genomic_DNA"/>
</dbReference>
<dbReference type="InterPro" id="IPR006657">
    <property type="entry name" value="MoPterin_dinucl-bd_dom"/>
</dbReference>
<organism evidence="6 7">
    <name type="scientific">Desulfomicrobium apsheronum</name>
    <dbReference type="NCBI Taxonomy" id="52560"/>
    <lineage>
        <taxon>Bacteria</taxon>
        <taxon>Pseudomonadati</taxon>
        <taxon>Thermodesulfobacteriota</taxon>
        <taxon>Desulfovibrionia</taxon>
        <taxon>Desulfovibrionales</taxon>
        <taxon>Desulfomicrobiaceae</taxon>
        <taxon>Desulfomicrobium</taxon>
    </lineage>
</organism>
<dbReference type="InterPro" id="IPR020945">
    <property type="entry name" value="DMSO/NO3_reduct_chaperone"/>
</dbReference>
<dbReference type="GO" id="GO:0016491">
    <property type="term" value="F:oxidoreductase activity"/>
    <property type="evidence" value="ECO:0007669"/>
    <property type="project" value="InterPro"/>
</dbReference>
<evidence type="ECO:0000259" key="5">
    <source>
        <dbReference type="PROSITE" id="PS51669"/>
    </source>
</evidence>
<dbReference type="Gene3D" id="3.40.228.10">
    <property type="entry name" value="Dimethylsulfoxide Reductase, domain 2"/>
    <property type="match status" value="1"/>
</dbReference>
<dbReference type="Pfam" id="PF04879">
    <property type="entry name" value="Molybdop_Fe4S4"/>
    <property type="match status" value="1"/>
</dbReference>
<dbReference type="OrthoDB" id="9810782at2"/>
<dbReference type="Proteomes" id="UP000198635">
    <property type="component" value="Unassembled WGS sequence"/>
</dbReference>
<evidence type="ECO:0000256" key="4">
    <source>
        <dbReference type="ARBA" id="ARBA00023014"/>
    </source>
</evidence>
<keyword evidence="7" id="KW-1185">Reference proteome</keyword>
<dbReference type="Pfam" id="PF00384">
    <property type="entry name" value="Molybdopterin"/>
    <property type="match status" value="1"/>
</dbReference>
<evidence type="ECO:0000256" key="2">
    <source>
        <dbReference type="ARBA" id="ARBA00022723"/>
    </source>
</evidence>
<dbReference type="GO" id="GO:0043546">
    <property type="term" value="F:molybdopterin cofactor binding"/>
    <property type="evidence" value="ECO:0007669"/>
    <property type="project" value="InterPro"/>
</dbReference>
<comment type="similarity">
    <text evidence="1">Belongs to the prokaryotic molybdopterin-containing oxidoreductase family.</text>
</comment>
<dbReference type="InterPro" id="IPR006963">
    <property type="entry name" value="Mopterin_OxRdtase_4Fe-4S_dom"/>
</dbReference>
<dbReference type="PROSITE" id="PS51669">
    <property type="entry name" value="4FE4S_MOW_BIS_MGD"/>
    <property type="match status" value="1"/>
</dbReference>
<dbReference type="InterPro" id="IPR036411">
    <property type="entry name" value="TorD-like_sf"/>
</dbReference>
<dbReference type="Gene3D" id="3.40.50.740">
    <property type="match status" value="1"/>
</dbReference>
<feature type="domain" description="4Fe-4S Mo/W bis-MGD-type" evidence="5">
    <location>
        <begin position="236"/>
        <end position="292"/>
    </location>
</feature>